<dbReference type="Proteomes" id="UP001500642">
    <property type="component" value="Unassembled WGS sequence"/>
</dbReference>
<dbReference type="Gene3D" id="3.40.50.2000">
    <property type="entry name" value="Glycogen Phosphorylase B"/>
    <property type="match status" value="2"/>
</dbReference>
<accession>A0ABP8J8Q5</accession>
<dbReference type="InterPro" id="IPR050426">
    <property type="entry name" value="Glycosyltransferase_28"/>
</dbReference>
<protein>
    <submittedName>
        <fullName evidence="2">Glycosyl transferase</fullName>
    </submittedName>
</protein>
<sequence length="437" mass="46153">MRTLIFAPVTFNLAETTRMIVIARALGPEWRAIFQVYEDPYTHLIRDAGFEVRRLAPVLTPDQQAQALALDQGRSIRHPFSTRLVRARVAAERRLIRQTEAEAVVMGTNVTSLISARAEAVPLFYAVPFALTRPHVEQTARLGLAPGSGPLPGAVDAEPGVPDAVPGALDAVSSAVRGALDAAGSAAFRLVYDRLPIAPRAFTAVAREVGVPPLRTGAALFEGDINLLTVMGSELAGYSLPAGYRRVGPIFAELPGEVPPVVRELAAGPRPLVYLALGSSGDRRTVLAAVASLARLDVEVVAPVRHLLEPGDESELPERVHLVDLLPAHRLGGLVDAAVIHGGQGTVQTACATGVPFVGMGMQPEQSWNIAVCAREGNAIALPRRAAGTRRLTEAVRALLTDPRYRQAADRVQAEYAAEDGAAAAVAAIEEVLGGVG</sequence>
<evidence type="ECO:0000259" key="1">
    <source>
        <dbReference type="Pfam" id="PF06722"/>
    </source>
</evidence>
<dbReference type="PANTHER" id="PTHR48050">
    <property type="entry name" value="STEROL 3-BETA-GLUCOSYLTRANSFERASE"/>
    <property type="match status" value="1"/>
</dbReference>
<dbReference type="InterPro" id="IPR010610">
    <property type="entry name" value="EryCIII-like_C"/>
</dbReference>
<evidence type="ECO:0000313" key="3">
    <source>
        <dbReference type="Proteomes" id="UP001500642"/>
    </source>
</evidence>
<dbReference type="GO" id="GO:0016740">
    <property type="term" value="F:transferase activity"/>
    <property type="evidence" value="ECO:0007669"/>
    <property type="project" value="UniProtKB-KW"/>
</dbReference>
<name>A0ABP8J8Q5_9MICO</name>
<dbReference type="SUPFAM" id="SSF53756">
    <property type="entry name" value="UDP-Glycosyltransferase/glycogen phosphorylase"/>
    <property type="match status" value="1"/>
</dbReference>
<comment type="caution">
    <text evidence="2">The sequence shown here is derived from an EMBL/GenBank/DDBJ whole genome shotgun (WGS) entry which is preliminary data.</text>
</comment>
<gene>
    <name evidence="2" type="ORF">GCM10023167_10390</name>
</gene>
<evidence type="ECO:0000313" key="2">
    <source>
        <dbReference type="EMBL" id="GAA4386949.1"/>
    </source>
</evidence>
<dbReference type="EMBL" id="BAABGL010000004">
    <property type="protein sequence ID" value="GAA4386949.1"/>
    <property type="molecule type" value="Genomic_DNA"/>
</dbReference>
<organism evidence="2 3">
    <name type="scientific">Brevibacterium pityocampae</name>
    <dbReference type="NCBI Taxonomy" id="506594"/>
    <lineage>
        <taxon>Bacteria</taxon>
        <taxon>Bacillati</taxon>
        <taxon>Actinomycetota</taxon>
        <taxon>Actinomycetes</taxon>
        <taxon>Micrococcales</taxon>
        <taxon>Brevibacteriaceae</taxon>
        <taxon>Brevibacterium</taxon>
    </lineage>
</organism>
<reference evidence="3" key="1">
    <citation type="journal article" date="2019" name="Int. J. Syst. Evol. Microbiol.">
        <title>The Global Catalogue of Microorganisms (GCM) 10K type strain sequencing project: providing services to taxonomists for standard genome sequencing and annotation.</title>
        <authorList>
            <consortium name="The Broad Institute Genomics Platform"/>
            <consortium name="The Broad Institute Genome Sequencing Center for Infectious Disease"/>
            <person name="Wu L."/>
            <person name="Ma J."/>
        </authorList>
    </citation>
    <scope>NUCLEOTIDE SEQUENCE [LARGE SCALE GENOMIC DNA]</scope>
    <source>
        <strain evidence="3">JCM 17808</strain>
    </source>
</reference>
<keyword evidence="3" id="KW-1185">Reference proteome</keyword>
<keyword evidence="2" id="KW-0808">Transferase</keyword>
<proteinExistence type="predicted"/>
<dbReference type="Pfam" id="PF06722">
    <property type="entry name" value="EryCIII-like_C"/>
    <property type="match status" value="1"/>
</dbReference>
<feature type="domain" description="Erythromycin biosynthesis protein CIII-like C-terminal" evidence="1">
    <location>
        <begin position="290"/>
        <end position="428"/>
    </location>
</feature>
<dbReference type="RefSeq" id="WP_345030469.1">
    <property type="nucleotide sequence ID" value="NZ_BAABGL010000004.1"/>
</dbReference>
<dbReference type="PANTHER" id="PTHR48050:SF13">
    <property type="entry name" value="STEROL 3-BETA-GLUCOSYLTRANSFERASE UGT80A2"/>
    <property type="match status" value="1"/>
</dbReference>